<name>A0A179UY15_BLAGS</name>
<dbReference type="Proteomes" id="UP000002038">
    <property type="component" value="Unassembled WGS sequence"/>
</dbReference>
<organism evidence="3 4">
    <name type="scientific">Blastomyces gilchristii (strain SLH14081)</name>
    <name type="common">Blastomyces dermatitidis</name>
    <dbReference type="NCBI Taxonomy" id="559298"/>
    <lineage>
        <taxon>Eukaryota</taxon>
        <taxon>Fungi</taxon>
        <taxon>Dikarya</taxon>
        <taxon>Ascomycota</taxon>
        <taxon>Pezizomycotina</taxon>
        <taxon>Eurotiomycetes</taxon>
        <taxon>Eurotiomycetidae</taxon>
        <taxon>Onygenales</taxon>
        <taxon>Ajellomycetaceae</taxon>
        <taxon>Blastomyces</taxon>
    </lineage>
</organism>
<keyword evidence="4" id="KW-1185">Reference proteome</keyword>
<feature type="domain" description="BTB" evidence="2">
    <location>
        <begin position="35"/>
        <end position="92"/>
    </location>
</feature>
<dbReference type="AlphaFoldDB" id="A0A179UY15"/>
<evidence type="ECO:0000259" key="2">
    <source>
        <dbReference type="PROSITE" id="PS50097"/>
    </source>
</evidence>
<dbReference type="RefSeq" id="XP_002622098.2">
    <property type="nucleotide sequence ID" value="XM_002622052.2"/>
</dbReference>
<dbReference type="Pfam" id="PF00651">
    <property type="entry name" value="BTB"/>
    <property type="match status" value="1"/>
</dbReference>
<dbReference type="VEuPathDB" id="FungiDB:BDBG_07500"/>
<protein>
    <recommendedName>
        <fullName evidence="2">BTB domain-containing protein</fullName>
    </recommendedName>
</protein>
<gene>
    <name evidence="3" type="ORF">BDBG_07500</name>
</gene>
<evidence type="ECO:0000313" key="4">
    <source>
        <dbReference type="Proteomes" id="UP000002038"/>
    </source>
</evidence>
<dbReference type="PANTHER" id="PTHR47843">
    <property type="entry name" value="BTB DOMAIN-CONTAINING PROTEIN-RELATED"/>
    <property type="match status" value="1"/>
</dbReference>
<dbReference type="GeneID" id="8502376"/>
<evidence type="ECO:0000256" key="1">
    <source>
        <dbReference type="SAM" id="MobiDB-lite"/>
    </source>
</evidence>
<proteinExistence type="predicted"/>
<dbReference type="SUPFAM" id="SSF54695">
    <property type="entry name" value="POZ domain"/>
    <property type="match status" value="1"/>
</dbReference>
<reference evidence="4" key="1">
    <citation type="journal article" date="2015" name="PLoS Genet.">
        <title>The dynamic genome and transcriptome of the human fungal pathogen Blastomyces and close relative Emmonsia.</title>
        <authorList>
            <person name="Munoz J.F."/>
            <person name="Gauthier G.M."/>
            <person name="Desjardins C.A."/>
            <person name="Gallo J.E."/>
            <person name="Holder J."/>
            <person name="Sullivan T.D."/>
            <person name="Marty A.J."/>
            <person name="Carmen J.C."/>
            <person name="Chen Z."/>
            <person name="Ding L."/>
            <person name="Gujja S."/>
            <person name="Magrini V."/>
            <person name="Misas E."/>
            <person name="Mitreva M."/>
            <person name="Priest M."/>
            <person name="Saif S."/>
            <person name="Whiston E.A."/>
            <person name="Young S."/>
            <person name="Zeng Q."/>
            <person name="Goldman W.E."/>
            <person name="Mardis E.R."/>
            <person name="Taylor J.W."/>
            <person name="McEwen J.G."/>
            <person name="Clay O.K."/>
            <person name="Klein B.S."/>
            <person name="Cuomo C.A."/>
        </authorList>
    </citation>
    <scope>NUCLEOTIDE SEQUENCE [LARGE SCALE GENOMIC DNA]</scope>
    <source>
        <strain evidence="4">SLH14081</strain>
    </source>
</reference>
<dbReference type="InterPro" id="IPR000210">
    <property type="entry name" value="BTB/POZ_dom"/>
</dbReference>
<dbReference type="STRING" id="559298.A0A179UY15"/>
<dbReference type="KEGG" id="bgh:BDBG_07500"/>
<feature type="region of interest" description="Disordered" evidence="1">
    <location>
        <begin position="1"/>
        <end position="32"/>
    </location>
</feature>
<evidence type="ECO:0000313" key="3">
    <source>
        <dbReference type="EMBL" id="OAT12109.1"/>
    </source>
</evidence>
<dbReference type="OrthoDB" id="6359816at2759"/>
<dbReference type="EMBL" id="GG657466">
    <property type="protein sequence ID" value="OAT12109.1"/>
    <property type="molecule type" value="Genomic_DNA"/>
</dbReference>
<dbReference type="Gene3D" id="3.30.710.10">
    <property type="entry name" value="Potassium Channel Kv1.1, Chain A"/>
    <property type="match status" value="1"/>
</dbReference>
<accession>A0A179UY15</accession>
<dbReference type="InterPro" id="IPR011333">
    <property type="entry name" value="SKP1/BTB/POZ_sf"/>
</dbReference>
<dbReference type="CDD" id="cd18186">
    <property type="entry name" value="BTB_POZ_ZBTB_KLHL-like"/>
    <property type="match status" value="1"/>
</dbReference>
<sequence>MMDSKENAPRIKIVAPETQPENDNNADEKNSRDCEYKVHSSVICSQSRFFERAVRGRFAEATTKRIHLPEVDADSLELLISILYGFESTYSAELWPEGYEDIRGLLDGVDQTNHYTIPTEPSIIDFEGSSDSSQENTEVIQAVYRCETGNYTELVDGIFALVLDNVDLLITDEDFYEVVVENGELGAELLRHILLTNRIADSALGMHSSLMKLHNIGGKKLVYERVKLQLRTHHQLTQFSGLAKPPVQ</sequence>
<dbReference type="PROSITE" id="PS50097">
    <property type="entry name" value="BTB"/>
    <property type="match status" value="1"/>
</dbReference>